<dbReference type="GO" id="GO:0000978">
    <property type="term" value="F:RNA polymerase II cis-regulatory region sequence-specific DNA binding"/>
    <property type="evidence" value="ECO:0007669"/>
    <property type="project" value="TreeGrafter"/>
</dbReference>
<dbReference type="FunFam" id="3.30.160.60:FF:001732">
    <property type="entry name" value="Zgc:162936"/>
    <property type="match status" value="1"/>
</dbReference>
<feature type="compositionally biased region" description="Polar residues" evidence="6">
    <location>
        <begin position="153"/>
        <end position="193"/>
    </location>
</feature>
<keyword evidence="8" id="KW-1185">Reference proteome</keyword>
<accession>A0A7E4VTV8</accession>
<keyword evidence="4" id="KW-0862">Zinc</keyword>
<dbReference type="WBParaSite" id="Pan_g24130.t1">
    <property type="protein sequence ID" value="Pan_g24130.t1"/>
    <property type="gene ID" value="Pan_g24130"/>
</dbReference>
<dbReference type="SMART" id="SM00355">
    <property type="entry name" value="ZnF_C2H2"/>
    <property type="match status" value="2"/>
</dbReference>
<dbReference type="InterPro" id="IPR013087">
    <property type="entry name" value="Znf_C2H2_type"/>
</dbReference>
<dbReference type="GO" id="GO:0008270">
    <property type="term" value="F:zinc ion binding"/>
    <property type="evidence" value="ECO:0007669"/>
    <property type="project" value="UniProtKB-KW"/>
</dbReference>
<feature type="region of interest" description="Disordered" evidence="6">
    <location>
        <begin position="304"/>
        <end position="359"/>
    </location>
</feature>
<evidence type="ECO:0000256" key="2">
    <source>
        <dbReference type="ARBA" id="ARBA00022737"/>
    </source>
</evidence>
<sequence length="470" mass="52721">MERPIVVNSMLCFIHNFRNHSQIEYLAKSYFSKCVCDVARQTLLEILGQRNESEDDSPAGLEIDIEELLRLFDKTTMLDPAPIFVTADLTHLPVVLIGDPNNSKNVLDEIHQLRYLIQSVIPANDQVSYKRLSACYPPTINTCEKEFDRASPVNLSTSSRQTPSIRGVSPPQSVQMEPLETSQAASPVSSASLTPRKATRKPYRLDKAVRKLTDRLVAKKDEEKEATTPAPEPVDIPSKDQIENTPKPEPISKVTTPEPMIHTPLLNTEMLFANNLFNTSSAMPSPSFDNLTLMMLKNMTNQQLTSQLKQRKRSDTALSVEPSNGDDFEDNDKISNESSPTPSDSSNGKEYKNGYEKDSDKPYVCTQPNCTKRFANKFLLKKHQFIHTGQRPHICPHCSKCFNRKDNLLRHKKTHVANGTLNLDGRRRHHALLSPVTISMTKSYDPLNMFPISVLTSDDGNDGQSDEGSP</sequence>
<feature type="domain" description="C2H2-type" evidence="7">
    <location>
        <begin position="393"/>
        <end position="420"/>
    </location>
</feature>
<feature type="region of interest" description="Disordered" evidence="6">
    <location>
        <begin position="149"/>
        <end position="259"/>
    </location>
</feature>
<evidence type="ECO:0000313" key="9">
    <source>
        <dbReference type="WBParaSite" id="Pan_g24130.t1"/>
    </source>
</evidence>
<dbReference type="Pfam" id="PF00096">
    <property type="entry name" value="zf-C2H2"/>
    <property type="match status" value="2"/>
</dbReference>
<name>A0A7E4VTV8_PANRE</name>
<organism evidence="8 9">
    <name type="scientific">Panagrellus redivivus</name>
    <name type="common">Microworm</name>
    <dbReference type="NCBI Taxonomy" id="6233"/>
    <lineage>
        <taxon>Eukaryota</taxon>
        <taxon>Metazoa</taxon>
        <taxon>Ecdysozoa</taxon>
        <taxon>Nematoda</taxon>
        <taxon>Chromadorea</taxon>
        <taxon>Rhabditida</taxon>
        <taxon>Tylenchina</taxon>
        <taxon>Panagrolaimomorpha</taxon>
        <taxon>Panagrolaimoidea</taxon>
        <taxon>Panagrolaimidae</taxon>
        <taxon>Panagrellus</taxon>
    </lineage>
</organism>
<evidence type="ECO:0000256" key="6">
    <source>
        <dbReference type="SAM" id="MobiDB-lite"/>
    </source>
</evidence>
<dbReference type="GO" id="GO:0000981">
    <property type="term" value="F:DNA-binding transcription factor activity, RNA polymerase II-specific"/>
    <property type="evidence" value="ECO:0007669"/>
    <property type="project" value="TreeGrafter"/>
</dbReference>
<dbReference type="InterPro" id="IPR036236">
    <property type="entry name" value="Znf_C2H2_sf"/>
</dbReference>
<feature type="domain" description="C2H2-type" evidence="7">
    <location>
        <begin position="363"/>
        <end position="392"/>
    </location>
</feature>
<evidence type="ECO:0000256" key="3">
    <source>
        <dbReference type="ARBA" id="ARBA00022771"/>
    </source>
</evidence>
<dbReference type="PROSITE" id="PS50157">
    <property type="entry name" value="ZINC_FINGER_C2H2_2"/>
    <property type="match status" value="2"/>
</dbReference>
<dbReference type="GO" id="GO:0005694">
    <property type="term" value="C:chromosome"/>
    <property type="evidence" value="ECO:0007669"/>
    <property type="project" value="UniProtKB-ARBA"/>
</dbReference>
<dbReference type="GO" id="GO:0045893">
    <property type="term" value="P:positive regulation of DNA-templated transcription"/>
    <property type="evidence" value="ECO:0007669"/>
    <property type="project" value="UniProtKB-ARBA"/>
</dbReference>
<dbReference type="FunFam" id="3.30.160.60:FF:000072">
    <property type="entry name" value="zinc finger protein 143 isoform X1"/>
    <property type="match status" value="1"/>
</dbReference>
<reference evidence="9" key="2">
    <citation type="submission" date="2020-10" db="UniProtKB">
        <authorList>
            <consortium name="WormBaseParasite"/>
        </authorList>
    </citation>
    <scope>IDENTIFICATION</scope>
</reference>
<dbReference type="Proteomes" id="UP000492821">
    <property type="component" value="Unassembled WGS sequence"/>
</dbReference>
<dbReference type="Gene3D" id="3.30.160.60">
    <property type="entry name" value="Classic Zinc Finger"/>
    <property type="match status" value="2"/>
</dbReference>
<evidence type="ECO:0000256" key="1">
    <source>
        <dbReference type="ARBA" id="ARBA00022723"/>
    </source>
</evidence>
<feature type="compositionally biased region" description="Low complexity" evidence="6">
    <location>
        <begin position="336"/>
        <end position="346"/>
    </location>
</feature>
<dbReference type="SUPFAM" id="SSF57667">
    <property type="entry name" value="beta-beta-alpha zinc fingers"/>
    <property type="match status" value="1"/>
</dbReference>
<reference evidence="8" key="1">
    <citation type="journal article" date="2013" name="Genetics">
        <title>The draft genome and transcriptome of Panagrellus redivivus are shaped by the harsh demands of a free-living lifestyle.</title>
        <authorList>
            <person name="Srinivasan J."/>
            <person name="Dillman A.R."/>
            <person name="Macchietto M.G."/>
            <person name="Heikkinen L."/>
            <person name="Lakso M."/>
            <person name="Fracchia K.M."/>
            <person name="Antoshechkin I."/>
            <person name="Mortazavi A."/>
            <person name="Wong G."/>
            <person name="Sternberg P.W."/>
        </authorList>
    </citation>
    <scope>NUCLEOTIDE SEQUENCE [LARGE SCALE GENOMIC DNA]</scope>
    <source>
        <strain evidence="8">MT8872</strain>
    </source>
</reference>
<evidence type="ECO:0000259" key="7">
    <source>
        <dbReference type="PROSITE" id="PS50157"/>
    </source>
</evidence>
<feature type="compositionally biased region" description="Basic and acidic residues" evidence="6">
    <location>
        <begin position="203"/>
        <end position="226"/>
    </location>
</feature>
<dbReference type="PROSITE" id="PS00028">
    <property type="entry name" value="ZINC_FINGER_C2H2_1"/>
    <property type="match status" value="2"/>
</dbReference>
<dbReference type="AlphaFoldDB" id="A0A7E4VTV8"/>
<keyword evidence="2" id="KW-0677">Repeat</keyword>
<dbReference type="PANTHER" id="PTHR23235:SF120">
    <property type="entry name" value="KRUPPEL-LIKE FACTOR 15"/>
    <property type="match status" value="1"/>
</dbReference>
<evidence type="ECO:0000313" key="8">
    <source>
        <dbReference type="Proteomes" id="UP000492821"/>
    </source>
</evidence>
<keyword evidence="1" id="KW-0479">Metal-binding</keyword>
<protein>
    <submittedName>
        <fullName evidence="9">C2H2-type domain-containing protein</fullName>
    </submittedName>
</protein>
<evidence type="ECO:0000256" key="5">
    <source>
        <dbReference type="PROSITE-ProRule" id="PRU00042"/>
    </source>
</evidence>
<dbReference type="PANTHER" id="PTHR23235">
    <property type="entry name" value="KRUEPPEL-LIKE TRANSCRIPTION FACTOR"/>
    <property type="match status" value="1"/>
</dbReference>
<proteinExistence type="predicted"/>
<feature type="compositionally biased region" description="Basic and acidic residues" evidence="6">
    <location>
        <begin position="347"/>
        <end position="359"/>
    </location>
</feature>
<evidence type="ECO:0000256" key="4">
    <source>
        <dbReference type="ARBA" id="ARBA00022833"/>
    </source>
</evidence>
<keyword evidence="3 5" id="KW-0863">Zinc-finger</keyword>